<evidence type="ECO:0000256" key="1">
    <source>
        <dbReference type="SAM" id="MobiDB-lite"/>
    </source>
</evidence>
<evidence type="ECO:0000313" key="2">
    <source>
        <dbReference type="EMBL" id="GFT96297.1"/>
    </source>
</evidence>
<dbReference type="AlphaFoldDB" id="A0A8X6U6C1"/>
<reference evidence="2" key="1">
    <citation type="submission" date="2020-08" db="EMBL/GenBank/DDBJ databases">
        <title>Multicomponent nature underlies the extraordinary mechanical properties of spider dragline silk.</title>
        <authorList>
            <person name="Kono N."/>
            <person name="Nakamura H."/>
            <person name="Mori M."/>
            <person name="Yoshida Y."/>
            <person name="Ohtoshi R."/>
            <person name="Malay A.D."/>
            <person name="Moran D.A.P."/>
            <person name="Tomita M."/>
            <person name="Numata K."/>
            <person name="Arakawa K."/>
        </authorList>
    </citation>
    <scope>NUCLEOTIDE SEQUENCE</scope>
</reference>
<proteinExistence type="predicted"/>
<comment type="caution">
    <text evidence="2">The sequence shown here is derived from an EMBL/GenBank/DDBJ whole genome shotgun (WGS) entry which is preliminary data.</text>
</comment>
<gene>
    <name evidence="2" type="ORF">NPIL_447371</name>
</gene>
<name>A0A8X6U6C1_NEPPI</name>
<keyword evidence="3" id="KW-1185">Reference proteome</keyword>
<sequence length="113" mass="12765">MGNRSQFYQRHYGDLMVEKSLRLQIKYRLIVVAPCKYYCVMVGNLKFPTTSSHTTMTGTEMDFNSKMDYSSDTSSRVSSPAPGSPVDSPCNRRRNLANTISLPEFDIENLPAT</sequence>
<feature type="region of interest" description="Disordered" evidence="1">
    <location>
        <begin position="63"/>
        <end position="93"/>
    </location>
</feature>
<organism evidence="2 3">
    <name type="scientific">Nephila pilipes</name>
    <name type="common">Giant wood spider</name>
    <name type="synonym">Nephila maculata</name>
    <dbReference type="NCBI Taxonomy" id="299642"/>
    <lineage>
        <taxon>Eukaryota</taxon>
        <taxon>Metazoa</taxon>
        <taxon>Ecdysozoa</taxon>
        <taxon>Arthropoda</taxon>
        <taxon>Chelicerata</taxon>
        <taxon>Arachnida</taxon>
        <taxon>Araneae</taxon>
        <taxon>Araneomorphae</taxon>
        <taxon>Entelegynae</taxon>
        <taxon>Araneoidea</taxon>
        <taxon>Nephilidae</taxon>
        <taxon>Nephila</taxon>
    </lineage>
</organism>
<evidence type="ECO:0000313" key="3">
    <source>
        <dbReference type="Proteomes" id="UP000887013"/>
    </source>
</evidence>
<dbReference type="EMBL" id="BMAW01075349">
    <property type="protein sequence ID" value="GFT96297.1"/>
    <property type="molecule type" value="Genomic_DNA"/>
</dbReference>
<protein>
    <submittedName>
        <fullName evidence="2">Uncharacterized protein</fullName>
    </submittedName>
</protein>
<accession>A0A8X6U6C1</accession>
<feature type="compositionally biased region" description="Low complexity" evidence="1">
    <location>
        <begin position="70"/>
        <end position="79"/>
    </location>
</feature>
<dbReference type="Proteomes" id="UP000887013">
    <property type="component" value="Unassembled WGS sequence"/>
</dbReference>